<dbReference type="InterPro" id="IPR000847">
    <property type="entry name" value="LysR_HTH_N"/>
</dbReference>
<keyword evidence="7" id="KW-1185">Reference proteome</keyword>
<keyword evidence="3" id="KW-0238">DNA-binding</keyword>
<dbReference type="AlphaFoldDB" id="A0A386PT00"/>
<dbReference type="PRINTS" id="PR00039">
    <property type="entry name" value="HTHLYSR"/>
</dbReference>
<dbReference type="PANTHER" id="PTHR30126:SF40">
    <property type="entry name" value="HTH-TYPE TRANSCRIPTIONAL REGULATOR GLTR"/>
    <property type="match status" value="1"/>
</dbReference>
<comment type="similarity">
    <text evidence="1">Belongs to the LysR transcriptional regulatory family.</text>
</comment>
<dbReference type="RefSeq" id="WP_120143585.1">
    <property type="nucleotide sequence ID" value="NZ_CP031933.2"/>
</dbReference>
<dbReference type="InterPro" id="IPR005119">
    <property type="entry name" value="LysR_subst-bd"/>
</dbReference>
<dbReference type="Gene3D" id="3.40.190.10">
    <property type="entry name" value="Periplasmic binding protein-like II"/>
    <property type="match status" value="2"/>
</dbReference>
<dbReference type="SUPFAM" id="SSF46785">
    <property type="entry name" value="Winged helix' DNA-binding domain"/>
    <property type="match status" value="1"/>
</dbReference>
<dbReference type="SUPFAM" id="SSF53850">
    <property type="entry name" value="Periplasmic binding protein-like II"/>
    <property type="match status" value="1"/>
</dbReference>
<dbReference type="EMBL" id="CP031933">
    <property type="protein sequence ID" value="AYE39201.1"/>
    <property type="molecule type" value="Genomic_DNA"/>
</dbReference>
<dbReference type="KEGG" id="lzh:D1B17_11415"/>
<gene>
    <name evidence="6" type="ORF">D1B17_11415</name>
</gene>
<dbReference type="GO" id="GO:0003700">
    <property type="term" value="F:DNA-binding transcription factor activity"/>
    <property type="evidence" value="ECO:0007669"/>
    <property type="project" value="InterPro"/>
</dbReference>
<feature type="domain" description="HTH lysR-type" evidence="5">
    <location>
        <begin position="1"/>
        <end position="58"/>
    </location>
</feature>
<evidence type="ECO:0000313" key="7">
    <source>
        <dbReference type="Proteomes" id="UP000267208"/>
    </source>
</evidence>
<dbReference type="Pfam" id="PF03466">
    <property type="entry name" value="LysR_substrate"/>
    <property type="match status" value="1"/>
</dbReference>
<dbReference type="Proteomes" id="UP000267208">
    <property type="component" value="Chromosome"/>
</dbReference>
<evidence type="ECO:0000256" key="1">
    <source>
        <dbReference type="ARBA" id="ARBA00009437"/>
    </source>
</evidence>
<dbReference type="GO" id="GO:0000976">
    <property type="term" value="F:transcription cis-regulatory region binding"/>
    <property type="evidence" value="ECO:0007669"/>
    <property type="project" value="TreeGrafter"/>
</dbReference>
<dbReference type="Pfam" id="PF00126">
    <property type="entry name" value="HTH_1"/>
    <property type="match status" value="1"/>
</dbReference>
<evidence type="ECO:0000259" key="5">
    <source>
        <dbReference type="PROSITE" id="PS50931"/>
    </source>
</evidence>
<dbReference type="PROSITE" id="PS50931">
    <property type="entry name" value="HTH_LYSR"/>
    <property type="match status" value="1"/>
</dbReference>
<keyword evidence="2" id="KW-0805">Transcription regulation</keyword>
<accession>A0A386PT00</accession>
<dbReference type="InterPro" id="IPR036388">
    <property type="entry name" value="WH-like_DNA-bd_sf"/>
</dbReference>
<organism evidence="6 7">
    <name type="scientific">Companilactobacillus zhachilii</name>
    <dbReference type="NCBI Taxonomy" id="2304606"/>
    <lineage>
        <taxon>Bacteria</taxon>
        <taxon>Bacillati</taxon>
        <taxon>Bacillota</taxon>
        <taxon>Bacilli</taxon>
        <taxon>Lactobacillales</taxon>
        <taxon>Lactobacillaceae</taxon>
        <taxon>Companilactobacillus</taxon>
    </lineage>
</organism>
<name>A0A386PT00_9LACO</name>
<reference evidence="7" key="1">
    <citation type="submission" date="2018-08" db="EMBL/GenBank/DDBJ databases">
        <title>Genome of Lactobacillus sp. HBUAS52074.</title>
        <authorList>
            <person name="Guo Z."/>
            <person name="Zhang Z.D."/>
        </authorList>
    </citation>
    <scope>NUCLEOTIDE SEQUENCE [LARGE SCALE GENOMIC DNA]</scope>
    <source>
        <strain evidence="7">HBUAS52074</strain>
    </source>
</reference>
<evidence type="ECO:0000256" key="2">
    <source>
        <dbReference type="ARBA" id="ARBA00023015"/>
    </source>
</evidence>
<dbReference type="Gene3D" id="1.10.10.10">
    <property type="entry name" value="Winged helix-like DNA-binding domain superfamily/Winged helix DNA-binding domain"/>
    <property type="match status" value="1"/>
</dbReference>
<sequence>MLDKRYQTLISLAETQSFTQTAKQLFITQPAVSQQIASLESELKFPLIIHEHNRITLTTAGFKLANFAKQTSLESQKVISSLKTGTEHLKMGCTLSLSSTILPKFIQQLSTRANVVTTKINNTQHILQNIRDGKVDFGLIEGNFDKEEFDSFFVQKESFICVTHNSIGGNSIEDLFNQTLLLREPGSGSRNIFENWLATQNYRITDFKNVIEIASPSAIVELLKQGSGISFMYQSLVADELKSEQLKKLDLTGFHVEHPINLVFLKNSYFKETYREIVESV</sequence>
<evidence type="ECO:0000313" key="6">
    <source>
        <dbReference type="EMBL" id="AYE39201.1"/>
    </source>
</evidence>
<proteinExistence type="inferred from homology"/>
<evidence type="ECO:0000256" key="4">
    <source>
        <dbReference type="ARBA" id="ARBA00023163"/>
    </source>
</evidence>
<keyword evidence="4" id="KW-0804">Transcription</keyword>
<dbReference type="PANTHER" id="PTHR30126">
    <property type="entry name" value="HTH-TYPE TRANSCRIPTIONAL REGULATOR"/>
    <property type="match status" value="1"/>
</dbReference>
<evidence type="ECO:0000256" key="3">
    <source>
        <dbReference type="ARBA" id="ARBA00023125"/>
    </source>
</evidence>
<dbReference type="InterPro" id="IPR036390">
    <property type="entry name" value="WH_DNA-bd_sf"/>
</dbReference>
<dbReference type="OrthoDB" id="9785745at2"/>
<protein>
    <submittedName>
        <fullName evidence="6">LysR family transcriptional regulator</fullName>
    </submittedName>
</protein>